<name>A0A151P6D1_ALLMI</name>
<gene>
    <name evidence="1" type="ORF">Y1Q_0005930</name>
</gene>
<keyword evidence="2" id="KW-1185">Reference proteome</keyword>
<sequence length="173" mass="18984">MDDFEGDTSSRAVSGLSSDHYKPRLDPLLENSSLETLRPCGLPRSGSSAVVPLRRLPLAACLQASTCLRVTPAAFRHILQFLPAKMLSRSSLPAACRELTPLCPSPRQAIQHCVRCCSRNWHQHPLPAARSMMFSAEHSGISRMYPLPPPIAPTTMVFSTAQHSGISRMNHND</sequence>
<organism evidence="1 2">
    <name type="scientific">Alligator mississippiensis</name>
    <name type="common">American alligator</name>
    <dbReference type="NCBI Taxonomy" id="8496"/>
    <lineage>
        <taxon>Eukaryota</taxon>
        <taxon>Metazoa</taxon>
        <taxon>Chordata</taxon>
        <taxon>Craniata</taxon>
        <taxon>Vertebrata</taxon>
        <taxon>Euteleostomi</taxon>
        <taxon>Archelosauria</taxon>
        <taxon>Archosauria</taxon>
        <taxon>Crocodylia</taxon>
        <taxon>Alligatoridae</taxon>
        <taxon>Alligatorinae</taxon>
        <taxon>Alligator</taxon>
    </lineage>
</organism>
<reference evidence="1 2" key="1">
    <citation type="journal article" date="2012" name="Genome Biol.">
        <title>Sequencing three crocodilian genomes to illuminate the evolution of archosaurs and amniotes.</title>
        <authorList>
            <person name="St John J.A."/>
            <person name="Braun E.L."/>
            <person name="Isberg S.R."/>
            <person name="Miles L.G."/>
            <person name="Chong A.Y."/>
            <person name="Gongora J."/>
            <person name="Dalzell P."/>
            <person name="Moran C."/>
            <person name="Bed'hom B."/>
            <person name="Abzhanov A."/>
            <person name="Burgess S.C."/>
            <person name="Cooksey A.M."/>
            <person name="Castoe T.A."/>
            <person name="Crawford N.G."/>
            <person name="Densmore L.D."/>
            <person name="Drew J.C."/>
            <person name="Edwards S.V."/>
            <person name="Faircloth B.C."/>
            <person name="Fujita M.K."/>
            <person name="Greenwold M.J."/>
            <person name="Hoffmann F.G."/>
            <person name="Howard J.M."/>
            <person name="Iguchi T."/>
            <person name="Janes D.E."/>
            <person name="Khan S.Y."/>
            <person name="Kohno S."/>
            <person name="de Koning A.J."/>
            <person name="Lance S.L."/>
            <person name="McCarthy F.M."/>
            <person name="McCormack J.E."/>
            <person name="Merchant M.E."/>
            <person name="Peterson D.G."/>
            <person name="Pollock D.D."/>
            <person name="Pourmand N."/>
            <person name="Raney B.J."/>
            <person name="Roessler K.A."/>
            <person name="Sanford J.R."/>
            <person name="Sawyer R.H."/>
            <person name="Schmidt C.J."/>
            <person name="Triplett E.W."/>
            <person name="Tuberville T.D."/>
            <person name="Venegas-Anaya M."/>
            <person name="Howard J.T."/>
            <person name="Jarvis E.D."/>
            <person name="Guillette L.J.Jr."/>
            <person name="Glenn T.C."/>
            <person name="Green R.E."/>
            <person name="Ray D.A."/>
        </authorList>
    </citation>
    <scope>NUCLEOTIDE SEQUENCE [LARGE SCALE GENOMIC DNA]</scope>
    <source>
        <strain evidence="1">KSC_2009_1</strain>
    </source>
</reference>
<protein>
    <submittedName>
        <fullName evidence="1">Uncharacterized protein</fullName>
    </submittedName>
</protein>
<proteinExistence type="predicted"/>
<dbReference type="AlphaFoldDB" id="A0A151P6D1"/>
<comment type="caution">
    <text evidence="1">The sequence shown here is derived from an EMBL/GenBank/DDBJ whole genome shotgun (WGS) entry which is preliminary data.</text>
</comment>
<accession>A0A151P6D1</accession>
<evidence type="ECO:0000313" key="2">
    <source>
        <dbReference type="Proteomes" id="UP000050525"/>
    </source>
</evidence>
<dbReference type="EMBL" id="AKHW03000725">
    <property type="protein sequence ID" value="KYO44573.1"/>
    <property type="molecule type" value="Genomic_DNA"/>
</dbReference>
<evidence type="ECO:0000313" key="1">
    <source>
        <dbReference type="EMBL" id="KYO44573.1"/>
    </source>
</evidence>
<dbReference type="Proteomes" id="UP000050525">
    <property type="component" value="Unassembled WGS sequence"/>
</dbReference>